<dbReference type="AlphaFoldDB" id="A0A8A8GTG6"/>
<evidence type="ECO:0000256" key="6">
    <source>
        <dbReference type="SAM" id="Coils"/>
    </source>
</evidence>
<feature type="domain" description="BHLH" evidence="7">
    <location>
        <begin position="458"/>
        <end position="507"/>
    </location>
</feature>
<dbReference type="PROSITE" id="PS50888">
    <property type="entry name" value="BHLH"/>
    <property type="match status" value="1"/>
</dbReference>
<dbReference type="InterPro" id="IPR054502">
    <property type="entry name" value="bHLH-TF_ACT-like_plant"/>
</dbReference>
<keyword evidence="4" id="KW-0804">Transcription</keyword>
<evidence type="ECO:0000256" key="2">
    <source>
        <dbReference type="ARBA" id="ARBA00023015"/>
    </source>
</evidence>
<dbReference type="InterPro" id="IPR011598">
    <property type="entry name" value="bHLH_dom"/>
</dbReference>
<dbReference type="EMBL" id="MW788604">
    <property type="protein sequence ID" value="QTO65827.1"/>
    <property type="molecule type" value="mRNA"/>
</dbReference>
<evidence type="ECO:0000256" key="1">
    <source>
        <dbReference type="ARBA" id="ARBA00004123"/>
    </source>
</evidence>
<sequence>MCWAMASGVQCHEGVLEDHIRRKLSAAVRSVQWSYAIFWSISTRQQGVLEWSDGYYNGDIKTRKTVQNTELIADRIGLQRSEQLRELYESLSAGDNNQHPKRPPAALSPEDLTDSEWYYLVCMSFTFNPGQGLPGRALANGHHIWLTNAHCADSKVFSRSLLAKSASILTVACFPLMGGVLELGVTELISEDATLIKHITTNFLEFPKHVCSEQSIASPRKADKEEDQKCTELDREKHNFPECEMHSEGGPTTFRLSLQSFTPKEGECNPEPIEEMQTNELKTGSSDNCSNGSEDSFMVEEPNGNSQVQSWRFMDDEISNVNSSDCMSQSFVNVEKASCREKANNLLLKELQECNHTKLSSLDLETSDSHYSRTLAAIFRKCHPLVVKPFVCNVSCGSSFTRWRKDPNSCNRNISTSKSQKMLKKILFEVTWMHGGVPLKPQGEFGVTGRDWKTNGCDSSGNHVLLERRRREKMNESFLVLRSLVPSISKVDKTSILGDTIEYLKELERRVEELEACKESSESEAKERRKYLDIVERTSDNYGHNEITNGKKPFINKRKASDIDEADAELNWVLSKDGLADVTVTIADKEVSIEMKCPWRECLLLEIVDAISNLHLDAHSVQSSTTDGVLFLTLKSKFRGAAVASAGMIKQALQRVMGTF</sequence>
<reference evidence="8" key="1">
    <citation type="journal article" date="2021" name="Front. Plant Sci.">
        <title>Evolution of the subgroup 6 R2R3-MYB genes and their contribution to floral color in the perianth-bearing Piperales.</title>
        <authorList>
            <person name="Munoz-Gomez S."/>
            <person name="Suarez Baron H."/>
            <person name="Alzate J.F."/>
            <person name="Gonzalez F."/>
            <person name="Pabon Mora N."/>
        </authorList>
    </citation>
    <scope>NUCLEOTIDE SEQUENCE</scope>
</reference>
<accession>A0A8A8GTG6</accession>
<dbReference type="SUPFAM" id="SSF47459">
    <property type="entry name" value="HLH, helix-loop-helix DNA-binding domain"/>
    <property type="match status" value="1"/>
</dbReference>
<evidence type="ECO:0000256" key="5">
    <source>
        <dbReference type="ARBA" id="ARBA00023242"/>
    </source>
</evidence>
<evidence type="ECO:0000256" key="4">
    <source>
        <dbReference type="ARBA" id="ARBA00023163"/>
    </source>
</evidence>
<comment type="subcellular location">
    <subcellularLocation>
        <location evidence="1">Nucleus</location>
    </subcellularLocation>
</comment>
<dbReference type="PANTHER" id="PTHR46266:SF3">
    <property type="entry name" value="TRANSCRIPTION FACTOR EGL1"/>
    <property type="match status" value="1"/>
</dbReference>
<dbReference type="InterPro" id="IPR025610">
    <property type="entry name" value="MYC/MYB_N"/>
</dbReference>
<dbReference type="Pfam" id="PF14215">
    <property type="entry name" value="bHLH-MYC_N"/>
    <property type="match status" value="1"/>
</dbReference>
<evidence type="ECO:0000313" key="8">
    <source>
        <dbReference type="EMBL" id="QTO65827.1"/>
    </source>
</evidence>
<keyword evidence="3" id="KW-0010">Activator</keyword>
<organism evidence="8">
    <name type="scientific">Asarum canadense</name>
    <name type="common">Wild ginger</name>
    <dbReference type="NCBI Taxonomy" id="28498"/>
    <lineage>
        <taxon>Eukaryota</taxon>
        <taxon>Viridiplantae</taxon>
        <taxon>Streptophyta</taxon>
        <taxon>Embryophyta</taxon>
        <taxon>Tracheophyta</taxon>
        <taxon>Spermatophyta</taxon>
        <taxon>Magnoliopsida</taxon>
        <taxon>Magnoliidae</taxon>
        <taxon>Piperales</taxon>
        <taxon>Asaraceae</taxon>
        <taxon>Asarum</taxon>
    </lineage>
</organism>
<dbReference type="GO" id="GO:0046983">
    <property type="term" value="F:protein dimerization activity"/>
    <property type="evidence" value="ECO:0007669"/>
    <property type="project" value="InterPro"/>
</dbReference>
<keyword evidence="2" id="KW-0805">Transcription regulation</keyword>
<protein>
    <submittedName>
        <fullName evidence="8">GLABRA3-like protein</fullName>
    </submittedName>
</protein>
<evidence type="ECO:0000259" key="7">
    <source>
        <dbReference type="PROSITE" id="PS50888"/>
    </source>
</evidence>
<dbReference type="Pfam" id="PF00010">
    <property type="entry name" value="HLH"/>
    <property type="match status" value="1"/>
</dbReference>
<dbReference type="PANTHER" id="PTHR46266">
    <property type="entry name" value="TRANSCRIPTION FACTOR TT8"/>
    <property type="match status" value="1"/>
</dbReference>
<proteinExistence type="evidence at transcript level"/>
<feature type="coiled-coil region" evidence="6">
    <location>
        <begin position="497"/>
        <end position="524"/>
    </location>
</feature>
<dbReference type="Gene3D" id="4.10.280.10">
    <property type="entry name" value="Helix-loop-helix DNA-binding domain"/>
    <property type="match status" value="1"/>
</dbReference>
<dbReference type="GO" id="GO:0005634">
    <property type="term" value="C:nucleus"/>
    <property type="evidence" value="ECO:0007669"/>
    <property type="project" value="UniProtKB-SubCell"/>
</dbReference>
<dbReference type="Pfam" id="PF22754">
    <property type="entry name" value="bHLH-TF_ACT-like_plant"/>
    <property type="match status" value="1"/>
</dbReference>
<gene>
    <name evidence="8" type="primary">GL3L</name>
</gene>
<dbReference type="SMART" id="SM00353">
    <property type="entry name" value="HLH"/>
    <property type="match status" value="1"/>
</dbReference>
<keyword evidence="6" id="KW-0175">Coiled coil</keyword>
<dbReference type="InterPro" id="IPR036638">
    <property type="entry name" value="HLH_DNA-bd_sf"/>
</dbReference>
<name>A0A8A8GTG6_ASACA</name>
<evidence type="ECO:0000256" key="3">
    <source>
        <dbReference type="ARBA" id="ARBA00023159"/>
    </source>
</evidence>
<keyword evidence="5" id="KW-0539">Nucleus</keyword>